<dbReference type="EMBL" id="LTAG01000016">
    <property type="protein sequence ID" value="KXO18186.1"/>
    <property type="molecule type" value="Genomic_DNA"/>
</dbReference>
<sequence>MLLTFTAFATDTAVIATATKIIVIIIFLFFKKPFASLLIICYP</sequence>
<evidence type="ECO:0000313" key="3">
    <source>
        <dbReference type="Proteomes" id="UP000070093"/>
    </source>
</evidence>
<evidence type="ECO:0000313" key="2">
    <source>
        <dbReference type="EMBL" id="KXO18186.1"/>
    </source>
</evidence>
<proteinExistence type="predicted"/>
<dbReference type="STRING" id="28125.HMPREF3202_00336"/>
<keyword evidence="1" id="KW-0812">Transmembrane</keyword>
<organism evidence="2 3">
    <name type="scientific">Prevotella bivia</name>
    <dbReference type="NCBI Taxonomy" id="28125"/>
    <lineage>
        <taxon>Bacteria</taxon>
        <taxon>Pseudomonadati</taxon>
        <taxon>Bacteroidota</taxon>
        <taxon>Bacteroidia</taxon>
        <taxon>Bacteroidales</taxon>
        <taxon>Prevotellaceae</taxon>
        <taxon>Prevotella</taxon>
    </lineage>
</organism>
<keyword evidence="1" id="KW-1133">Transmembrane helix</keyword>
<dbReference type="Proteomes" id="UP000070093">
    <property type="component" value="Unassembled WGS sequence"/>
</dbReference>
<name>A0A137T0F4_9BACT</name>
<dbReference type="AlphaFoldDB" id="A0A137T0F4"/>
<reference evidence="2 3" key="1">
    <citation type="submission" date="2016-02" db="EMBL/GenBank/DDBJ databases">
        <authorList>
            <person name="Wen L."/>
            <person name="He K."/>
            <person name="Yang H."/>
        </authorList>
    </citation>
    <scope>NUCLEOTIDE SEQUENCE [LARGE SCALE GENOMIC DNA]</scope>
    <source>
        <strain evidence="2 3">GED7880</strain>
    </source>
</reference>
<keyword evidence="1" id="KW-0472">Membrane</keyword>
<dbReference type="PATRIC" id="fig|28125.4.peg.326"/>
<evidence type="ECO:0000256" key="1">
    <source>
        <dbReference type="SAM" id="Phobius"/>
    </source>
</evidence>
<comment type="caution">
    <text evidence="2">The sequence shown here is derived from an EMBL/GenBank/DDBJ whole genome shotgun (WGS) entry which is preliminary data.</text>
</comment>
<accession>A0A137T0F4</accession>
<feature type="transmembrane region" description="Helical" evidence="1">
    <location>
        <begin position="12"/>
        <end position="30"/>
    </location>
</feature>
<gene>
    <name evidence="2" type="ORF">HMPREF3202_00336</name>
</gene>
<protein>
    <submittedName>
        <fullName evidence="2">Uncharacterized protein</fullName>
    </submittedName>
</protein>